<evidence type="ECO:0000313" key="7">
    <source>
        <dbReference type="EMBL" id="ENN96539.1"/>
    </source>
</evidence>
<organism evidence="7 8">
    <name type="scientific">Methanocaldococcus villosus KIN24-T80</name>
    <dbReference type="NCBI Taxonomy" id="1069083"/>
    <lineage>
        <taxon>Archaea</taxon>
        <taxon>Methanobacteriati</taxon>
        <taxon>Methanobacteriota</taxon>
        <taxon>Methanomada group</taxon>
        <taxon>Methanococci</taxon>
        <taxon>Methanococcales</taxon>
        <taxon>Methanocaldococcaceae</taxon>
        <taxon>Methanocaldococcus</taxon>
    </lineage>
</organism>
<keyword evidence="4 7" id="KW-0808">Transferase</keyword>
<dbReference type="GO" id="GO:0008453">
    <property type="term" value="F:alanine-glyoxylate transaminase activity"/>
    <property type="evidence" value="ECO:0007669"/>
    <property type="project" value="TreeGrafter"/>
</dbReference>
<evidence type="ECO:0000256" key="4">
    <source>
        <dbReference type="ARBA" id="ARBA00022679"/>
    </source>
</evidence>
<dbReference type="Gene3D" id="3.90.1150.10">
    <property type="entry name" value="Aspartate Aminotransferase, domain 1"/>
    <property type="match status" value="1"/>
</dbReference>
<keyword evidence="5" id="KW-0663">Pyridoxal phosphate</keyword>
<dbReference type="Gene3D" id="3.40.640.10">
    <property type="entry name" value="Type I PLP-dependent aspartate aminotransferase-like (Major domain)"/>
    <property type="match status" value="1"/>
</dbReference>
<dbReference type="Proteomes" id="UP000053695">
    <property type="component" value="Unassembled WGS sequence"/>
</dbReference>
<keyword evidence="3 7" id="KW-0032">Aminotransferase</keyword>
<dbReference type="EMBL" id="APMM01000013">
    <property type="protein sequence ID" value="ENN96539.1"/>
    <property type="molecule type" value="Genomic_DNA"/>
</dbReference>
<evidence type="ECO:0000313" key="8">
    <source>
        <dbReference type="Proteomes" id="UP000053695"/>
    </source>
</evidence>
<dbReference type="PANTHER" id="PTHR21152">
    <property type="entry name" value="AMINOTRANSFERASE CLASS V"/>
    <property type="match status" value="1"/>
</dbReference>
<dbReference type="FunFam" id="3.40.640.10:FF:000027">
    <property type="entry name" value="Serine--pyruvate aminotransferase, mitochondrial"/>
    <property type="match status" value="1"/>
</dbReference>
<proteinExistence type="inferred from homology"/>
<comment type="cofactor">
    <cofactor evidence="1">
        <name>pyridoxal 5'-phosphate</name>
        <dbReference type="ChEBI" id="CHEBI:597326"/>
    </cofactor>
</comment>
<dbReference type="PROSITE" id="PS00430">
    <property type="entry name" value="TONB_DEPENDENT_REC_1"/>
    <property type="match status" value="1"/>
</dbReference>
<accession>N6UW42</accession>
<protein>
    <submittedName>
        <fullName evidence="7">Aminotransferase class V</fullName>
    </submittedName>
</protein>
<dbReference type="InterPro" id="IPR000192">
    <property type="entry name" value="Aminotrans_V_dom"/>
</dbReference>
<dbReference type="InterPro" id="IPR010916">
    <property type="entry name" value="TonB_box_CS"/>
</dbReference>
<dbReference type="STRING" id="1069083.GCA_000371805_00241"/>
<evidence type="ECO:0000259" key="6">
    <source>
        <dbReference type="Pfam" id="PF00266"/>
    </source>
</evidence>
<dbReference type="GO" id="GO:0004760">
    <property type="term" value="F:L-serine-pyruvate transaminase activity"/>
    <property type="evidence" value="ECO:0007669"/>
    <property type="project" value="TreeGrafter"/>
</dbReference>
<evidence type="ECO:0000256" key="2">
    <source>
        <dbReference type="ARBA" id="ARBA00009236"/>
    </source>
</evidence>
<keyword evidence="8" id="KW-1185">Reference proteome</keyword>
<feature type="domain" description="Aminotransferase class V" evidence="6">
    <location>
        <begin position="26"/>
        <end position="294"/>
    </location>
</feature>
<gene>
    <name evidence="7" type="ORF">J422_01980</name>
</gene>
<dbReference type="InterPro" id="IPR015421">
    <property type="entry name" value="PyrdxlP-dep_Trfase_major"/>
</dbReference>
<comment type="caution">
    <text evidence="7">The sequence shown here is derived from an EMBL/GenBank/DDBJ whole genome shotgun (WGS) entry which is preliminary data.</text>
</comment>
<sequence length="312" mass="34792">MEKLIMLPGPTKIPSEVLLAMAKPIIGHRTKDFGELLEDTIEKLKKVFITDNDTFIVTGSGTAAMDMAISNVINKGDKVLTIITGVFGERFAKIVETYGGEVVKLEVEYGDMADAKVVKEILDENEDIKAVTVVHNETSTGARNDIEAIGKVVKDYDAIYIVDTISSLGGDYVNVDKFNIDICVTGSQKCLAAPPGLAAITVSEKAWEVIEKNTPKNFYLNLKEYKNYYYEKKQTPYTPAVNLVFALNKALELLLEEGLENRVRRHENLAKIVRKGLENLNIELFAKERARSITVTSAKYPEGIDDKEFRVY</sequence>
<reference evidence="7 8" key="1">
    <citation type="journal article" date="2013" name="Genome Announc.">
        <title>Draft Genome Sequence of a Highly Flagellated, Fast-Swimming Archaeon, Methanocaldococcus villosus Strain KIN24-T80 (DSM 22612).</title>
        <authorList>
            <person name="Thennarasu S."/>
            <person name="Polireddy D."/>
            <person name="Antony A."/>
            <person name="Yada M.R."/>
            <person name="Algarawi S."/>
            <person name="Sivakumar N."/>
        </authorList>
    </citation>
    <scope>NUCLEOTIDE SEQUENCE [LARGE SCALE GENOMIC DNA]</scope>
    <source>
        <strain evidence="7 8">KIN24-T80</strain>
    </source>
</reference>
<dbReference type="InterPro" id="IPR015422">
    <property type="entry name" value="PyrdxlP-dep_Trfase_small"/>
</dbReference>
<dbReference type="PANTHER" id="PTHR21152:SF24">
    <property type="entry name" value="ALANINE--GLYOXYLATE AMINOTRANSFERASE 1"/>
    <property type="match status" value="1"/>
</dbReference>
<dbReference type="AlphaFoldDB" id="N6UW42"/>
<dbReference type="Pfam" id="PF00266">
    <property type="entry name" value="Aminotran_5"/>
    <property type="match status" value="1"/>
</dbReference>
<dbReference type="PATRIC" id="fig|1069083.5.peg.388"/>
<evidence type="ECO:0000256" key="3">
    <source>
        <dbReference type="ARBA" id="ARBA00022576"/>
    </source>
</evidence>
<comment type="similarity">
    <text evidence="2">Belongs to the class-V pyridoxal-phosphate-dependent aminotransferase family.</text>
</comment>
<name>N6UW42_9EURY</name>
<evidence type="ECO:0000256" key="5">
    <source>
        <dbReference type="ARBA" id="ARBA00022898"/>
    </source>
</evidence>
<dbReference type="SUPFAM" id="SSF53383">
    <property type="entry name" value="PLP-dependent transferases"/>
    <property type="match status" value="1"/>
</dbReference>
<evidence type="ECO:0000256" key="1">
    <source>
        <dbReference type="ARBA" id="ARBA00001933"/>
    </source>
</evidence>
<dbReference type="GO" id="GO:0019265">
    <property type="term" value="P:glycine biosynthetic process, by transamination of glyoxylate"/>
    <property type="evidence" value="ECO:0007669"/>
    <property type="project" value="TreeGrafter"/>
</dbReference>
<dbReference type="InterPro" id="IPR015424">
    <property type="entry name" value="PyrdxlP-dep_Trfase"/>
</dbReference>